<dbReference type="PROSITE" id="PS00330">
    <property type="entry name" value="HEMOLYSIN_CALCIUM"/>
    <property type="match status" value="1"/>
</dbReference>
<dbReference type="Proteomes" id="UP000219167">
    <property type="component" value="Unassembled WGS sequence"/>
</dbReference>
<reference evidence="3 4" key="1">
    <citation type="submission" date="2017-08" db="EMBL/GenBank/DDBJ databases">
        <authorList>
            <person name="de Groot N.N."/>
        </authorList>
    </citation>
    <scope>NUCLEOTIDE SEQUENCE [LARGE SCALE GENOMIC DNA]</scope>
    <source>
        <strain evidence="3 4">JC85</strain>
    </source>
</reference>
<evidence type="ECO:0000256" key="2">
    <source>
        <dbReference type="ARBA" id="ARBA00022525"/>
    </source>
</evidence>
<name>A0A285U107_9HYPH</name>
<dbReference type="InterPro" id="IPR018511">
    <property type="entry name" value="Hemolysin-typ_Ca-bd_CS"/>
</dbReference>
<dbReference type="PANTHER" id="PTHR38340">
    <property type="entry name" value="S-LAYER PROTEIN"/>
    <property type="match status" value="1"/>
</dbReference>
<evidence type="ECO:0000256" key="1">
    <source>
        <dbReference type="ARBA" id="ARBA00004613"/>
    </source>
</evidence>
<comment type="subcellular location">
    <subcellularLocation>
        <location evidence="1">Secreted</location>
    </subcellularLocation>
</comment>
<proteinExistence type="predicted"/>
<dbReference type="PRINTS" id="PR00313">
    <property type="entry name" value="CABNDNGRPT"/>
</dbReference>
<dbReference type="Pfam" id="PF00353">
    <property type="entry name" value="HemolysinCabind"/>
    <property type="match status" value="2"/>
</dbReference>
<sequence>MAKVTWFASLGDYGTFDEKWFGEMRAYSHSSTKVTMVAPNGVKFSVTGKGLKVDADGEPTGGTIKSIVFYSRDGAKLNEFTGLSVSAATLQKTINAYGWEGMRMVVLKDDDTLIGSSISDQLYGYDGNDVFKAGKGDDRIFASNGNDTLNGDAGDDWLIAGNGKDKLYGGSGNDVVNGGLGRDVLSGGTGADLFLFVVPEESPLSSSGRDIILDFSRSQHDKIQLDVMDADTKKAGDQDFAFIGTKAFTAAGQIRYEKKGGDTFVYGNVDADKAAEFAIVIDASIDLKASDFIL</sequence>
<protein>
    <submittedName>
        <fullName evidence="3">Hemolysin type calcium-binding protein</fullName>
    </submittedName>
</protein>
<dbReference type="AlphaFoldDB" id="A0A285U107"/>
<gene>
    <name evidence="3" type="ORF">SAMN05892877_101393</name>
</gene>
<organism evidence="3 4">
    <name type="scientific">Rhizobium subbaraonis</name>
    <dbReference type="NCBI Taxonomy" id="908946"/>
    <lineage>
        <taxon>Bacteria</taxon>
        <taxon>Pseudomonadati</taxon>
        <taxon>Pseudomonadota</taxon>
        <taxon>Alphaproteobacteria</taxon>
        <taxon>Hyphomicrobiales</taxon>
        <taxon>Rhizobiaceae</taxon>
        <taxon>Rhizobium/Agrobacterium group</taxon>
        <taxon>Rhizobium</taxon>
    </lineage>
</organism>
<dbReference type="InterPro" id="IPR001343">
    <property type="entry name" value="Hemolysn_Ca-bd"/>
</dbReference>
<dbReference type="SUPFAM" id="SSF51120">
    <property type="entry name" value="beta-Roll"/>
    <property type="match status" value="1"/>
</dbReference>
<dbReference type="GO" id="GO:0005576">
    <property type="term" value="C:extracellular region"/>
    <property type="evidence" value="ECO:0007669"/>
    <property type="project" value="UniProtKB-SubCell"/>
</dbReference>
<dbReference type="RefSeq" id="WP_097135895.1">
    <property type="nucleotide sequence ID" value="NZ_OBQD01000001.1"/>
</dbReference>
<evidence type="ECO:0000313" key="3">
    <source>
        <dbReference type="EMBL" id="SOC35512.1"/>
    </source>
</evidence>
<dbReference type="GO" id="GO:0005509">
    <property type="term" value="F:calcium ion binding"/>
    <property type="evidence" value="ECO:0007669"/>
    <property type="project" value="InterPro"/>
</dbReference>
<dbReference type="InterPro" id="IPR011049">
    <property type="entry name" value="Serralysin-like_metalloprot_C"/>
</dbReference>
<keyword evidence="2" id="KW-0964">Secreted</keyword>
<dbReference type="PANTHER" id="PTHR38340:SF1">
    <property type="entry name" value="S-LAYER PROTEIN"/>
    <property type="match status" value="1"/>
</dbReference>
<dbReference type="InterPro" id="IPR050557">
    <property type="entry name" value="RTX_toxin/Mannuronan_C5-epim"/>
</dbReference>
<keyword evidence="4" id="KW-1185">Reference proteome</keyword>
<accession>A0A285U107</accession>
<dbReference type="OrthoDB" id="6756629at2"/>
<evidence type="ECO:0000313" key="4">
    <source>
        <dbReference type="Proteomes" id="UP000219167"/>
    </source>
</evidence>
<dbReference type="Gene3D" id="2.150.10.10">
    <property type="entry name" value="Serralysin-like metalloprotease, C-terminal"/>
    <property type="match status" value="2"/>
</dbReference>
<dbReference type="EMBL" id="OBQD01000001">
    <property type="protein sequence ID" value="SOC35512.1"/>
    <property type="molecule type" value="Genomic_DNA"/>
</dbReference>